<dbReference type="Proteomes" id="UP000236724">
    <property type="component" value="Unassembled WGS sequence"/>
</dbReference>
<organism evidence="1 2">
    <name type="scientific">Candidatus Venteria ishoeyi</name>
    <dbReference type="NCBI Taxonomy" id="1899563"/>
    <lineage>
        <taxon>Bacteria</taxon>
        <taxon>Pseudomonadati</taxon>
        <taxon>Pseudomonadota</taxon>
        <taxon>Gammaproteobacteria</taxon>
        <taxon>Thiotrichales</taxon>
        <taxon>Thiotrichaceae</taxon>
        <taxon>Venteria</taxon>
    </lineage>
</organism>
<evidence type="ECO:0000313" key="2">
    <source>
        <dbReference type="Proteomes" id="UP000236724"/>
    </source>
</evidence>
<name>A0A1H6F8P6_9GAMM</name>
<keyword evidence="2" id="KW-1185">Reference proteome</keyword>
<sequence>MSEEKKVKKVAPHWTELQTFTETQTVVQPYYCQSTKLWVVRILKGYGELVLRKEFKNRDDAKFFFEQLKNGYNGE</sequence>
<dbReference type="RefSeq" id="WP_103919342.1">
    <property type="nucleotide sequence ID" value="NZ_FMSV02000230.1"/>
</dbReference>
<protein>
    <submittedName>
        <fullName evidence="1">Uncharacterized protein</fullName>
    </submittedName>
</protein>
<dbReference type="AlphaFoldDB" id="A0A1H6F8P6"/>
<accession>A0A1H6F8P6</accession>
<reference evidence="1 2" key="1">
    <citation type="submission" date="2016-10" db="EMBL/GenBank/DDBJ databases">
        <authorList>
            <person name="de Groot N.N."/>
        </authorList>
    </citation>
    <scope>NUCLEOTIDE SEQUENCE [LARGE SCALE GENOMIC DNA]</scope>
    <source>
        <strain evidence="1">MBHS1</strain>
    </source>
</reference>
<proteinExistence type="predicted"/>
<dbReference type="EMBL" id="FMSV02000230">
    <property type="protein sequence ID" value="SEH05404.1"/>
    <property type="molecule type" value="Genomic_DNA"/>
</dbReference>
<gene>
    <name evidence="1" type="ORF">MBHS_01257</name>
</gene>
<evidence type="ECO:0000313" key="1">
    <source>
        <dbReference type="EMBL" id="SEH05404.1"/>
    </source>
</evidence>